<comment type="caution">
    <text evidence="3">The sequence shown here is derived from an EMBL/GenBank/DDBJ whole genome shotgun (WGS) entry which is preliminary data.</text>
</comment>
<gene>
    <name evidence="3" type="ORF">LHJ74_14130</name>
</gene>
<keyword evidence="1" id="KW-0479">Metal-binding</keyword>
<dbReference type="PROSITE" id="PS01047">
    <property type="entry name" value="HMA_1"/>
    <property type="match status" value="1"/>
</dbReference>
<dbReference type="Proteomes" id="UP001156389">
    <property type="component" value="Unassembled WGS sequence"/>
</dbReference>
<dbReference type="EMBL" id="JAJAGO010000006">
    <property type="protein sequence ID" value="MCT2591034.1"/>
    <property type="molecule type" value="Genomic_DNA"/>
</dbReference>
<evidence type="ECO:0000313" key="3">
    <source>
        <dbReference type="EMBL" id="MCT2591034.1"/>
    </source>
</evidence>
<feature type="domain" description="HMA" evidence="2">
    <location>
        <begin position="7"/>
        <end position="72"/>
    </location>
</feature>
<accession>A0ABT2JU71</accession>
<protein>
    <submittedName>
        <fullName evidence="3">Heavy-metal-associated domain-containing protein</fullName>
    </submittedName>
</protein>
<dbReference type="InterPro" id="IPR036163">
    <property type="entry name" value="HMA_dom_sf"/>
</dbReference>
<dbReference type="CDD" id="cd00371">
    <property type="entry name" value="HMA"/>
    <property type="match status" value="1"/>
</dbReference>
<dbReference type="Pfam" id="PF00403">
    <property type="entry name" value="HMA"/>
    <property type="match status" value="1"/>
</dbReference>
<evidence type="ECO:0000313" key="4">
    <source>
        <dbReference type="Proteomes" id="UP001156389"/>
    </source>
</evidence>
<dbReference type="SUPFAM" id="SSF55008">
    <property type="entry name" value="HMA, heavy metal-associated domain"/>
    <property type="match status" value="1"/>
</dbReference>
<dbReference type="RefSeq" id="WP_260218360.1">
    <property type="nucleotide sequence ID" value="NZ_JAJAGO010000006.1"/>
</dbReference>
<name>A0ABT2JU71_9ACTN</name>
<dbReference type="InterPro" id="IPR006121">
    <property type="entry name" value="HMA_dom"/>
</dbReference>
<dbReference type="PROSITE" id="PS50846">
    <property type="entry name" value="HMA_2"/>
    <property type="match status" value="1"/>
</dbReference>
<organism evidence="3 4">
    <name type="scientific">Streptomyces gossypii</name>
    <dbReference type="NCBI Taxonomy" id="2883101"/>
    <lineage>
        <taxon>Bacteria</taxon>
        <taxon>Bacillati</taxon>
        <taxon>Actinomycetota</taxon>
        <taxon>Actinomycetes</taxon>
        <taxon>Kitasatosporales</taxon>
        <taxon>Streptomycetaceae</taxon>
        <taxon>Streptomyces</taxon>
    </lineage>
</organism>
<sequence>MSTVSTVTTTYRVTGMTCSHCEGAIREEVSGIGGVSAVEAVASTGLVTVTSAGELDDEAVRAAVDEAGYELAGRA</sequence>
<reference evidence="3 4" key="1">
    <citation type="submission" date="2021-10" db="EMBL/GenBank/DDBJ databases">
        <title>Streptomyces gossypii sp. nov., isolated from soil collected from cotton field.</title>
        <authorList>
            <person name="Ge X."/>
            <person name="Chen X."/>
            <person name="Liu W."/>
        </authorList>
    </citation>
    <scope>NUCLEOTIDE SEQUENCE [LARGE SCALE GENOMIC DNA]</scope>
    <source>
        <strain evidence="3 4">N2-109</strain>
    </source>
</reference>
<keyword evidence="4" id="KW-1185">Reference proteome</keyword>
<dbReference type="Gene3D" id="3.30.70.100">
    <property type="match status" value="1"/>
</dbReference>
<evidence type="ECO:0000256" key="1">
    <source>
        <dbReference type="ARBA" id="ARBA00022723"/>
    </source>
</evidence>
<dbReference type="InterPro" id="IPR017969">
    <property type="entry name" value="Heavy-metal-associated_CS"/>
</dbReference>
<proteinExistence type="predicted"/>
<evidence type="ECO:0000259" key="2">
    <source>
        <dbReference type="PROSITE" id="PS50846"/>
    </source>
</evidence>